<dbReference type="EMBL" id="BAABKQ010000001">
    <property type="protein sequence ID" value="GAA4815521.1"/>
    <property type="molecule type" value="Genomic_DNA"/>
</dbReference>
<keyword evidence="1" id="KW-0001">2Fe-2S</keyword>
<dbReference type="InterPro" id="IPR001041">
    <property type="entry name" value="2Fe-2S_ferredoxin-type"/>
</dbReference>
<dbReference type="CDD" id="cd00207">
    <property type="entry name" value="fer2"/>
    <property type="match status" value="1"/>
</dbReference>
<proteinExistence type="predicted"/>
<dbReference type="PROSITE" id="PS51085">
    <property type="entry name" value="2FE2S_FER_2"/>
    <property type="match status" value="1"/>
</dbReference>
<evidence type="ECO:0000256" key="5">
    <source>
        <dbReference type="ARBA" id="ARBA00023014"/>
    </source>
</evidence>
<keyword evidence="5" id="KW-0411">Iron-sulfur</keyword>
<feature type="compositionally biased region" description="Basic residues" evidence="6">
    <location>
        <begin position="1"/>
        <end position="14"/>
    </location>
</feature>
<reference evidence="9" key="1">
    <citation type="journal article" date="2019" name="Int. J. Syst. Evol. Microbiol.">
        <title>The Global Catalogue of Microorganisms (GCM) 10K type strain sequencing project: providing services to taxonomists for standard genome sequencing and annotation.</title>
        <authorList>
            <consortium name="The Broad Institute Genomics Platform"/>
            <consortium name="The Broad Institute Genome Sequencing Center for Infectious Disease"/>
            <person name="Wu L."/>
            <person name="Ma J."/>
        </authorList>
    </citation>
    <scope>NUCLEOTIDE SEQUENCE [LARGE SCALE GENOMIC DNA]</scope>
    <source>
        <strain evidence="9">JCM 18542</strain>
    </source>
</reference>
<evidence type="ECO:0000256" key="4">
    <source>
        <dbReference type="ARBA" id="ARBA00023004"/>
    </source>
</evidence>
<dbReference type="Pfam" id="PF01799">
    <property type="entry name" value="Fer2_2"/>
    <property type="match status" value="1"/>
</dbReference>
<dbReference type="Pfam" id="PF00111">
    <property type="entry name" value="Fer2"/>
    <property type="match status" value="1"/>
</dbReference>
<sequence>MTRPAPRPRRRSVPQRRAPLEFRQSGCPLTRSGEELHSDTPHNRVKPEVSMRISVVVDGTRYSDDVEPRTLLVHYLRERIGKVGTVSGCDTSNCGACTVHLDGRSVKSCSVLAVQADGHEVTTIEGLAHDGALHPVQEAFHAHHALQCGYCTPGMIMQSVDLLGENPDPDEQQVREGLEGNLCRCTGYQNIVRAVQDAAGRMREGSAAQAGGAR</sequence>
<name>A0ABP9CRL8_9ACTN</name>
<evidence type="ECO:0000256" key="6">
    <source>
        <dbReference type="SAM" id="MobiDB-lite"/>
    </source>
</evidence>
<dbReference type="InterPro" id="IPR051452">
    <property type="entry name" value="Diverse_Oxidoreductases"/>
</dbReference>
<keyword evidence="9" id="KW-1185">Reference proteome</keyword>
<dbReference type="SUPFAM" id="SSF47741">
    <property type="entry name" value="CO dehydrogenase ISP C-domain like"/>
    <property type="match status" value="1"/>
</dbReference>
<evidence type="ECO:0000256" key="1">
    <source>
        <dbReference type="ARBA" id="ARBA00022714"/>
    </source>
</evidence>
<evidence type="ECO:0000313" key="8">
    <source>
        <dbReference type="EMBL" id="GAA4815521.1"/>
    </source>
</evidence>
<dbReference type="PANTHER" id="PTHR44379">
    <property type="entry name" value="OXIDOREDUCTASE WITH IRON-SULFUR SUBUNIT"/>
    <property type="match status" value="1"/>
</dbReference>
<dbReference type="Gene3D" id="1.10.150.120">
    <property type="entry name" value="[2Fe-2S]-binding domain"/>
    <property type="match status" value="1"/>
</dbReference>
<evidence type="ECO:0000259" key="7">
    <source>
        <dbReference type="PROSITE" id="PS51085"/>
    </source>
</evidence>
<dbReference type="Gene3D" id="3.10.20.30">
    <property type="match status" value="1"/>
</dbReference>
<dbReference type="InterPro" id="IPR036884">
    <property type="entry name" value="2Fe-2S-bd_dom_sf"/>
</dbReference>
<dbReference type="SUPFAM" id="SSF54292">
    <property type="entry name" value="2Fe-2S ferredoxin-like"/>
    <property type="match status" value="1"/>
</dbReference>
<protein>
    <recommendedName>
        <fullName evidence="7">2Fe-2S ferredoxin-type domain-containing protein</fullName>
    </recommendedName>
</protein>
<dbReference type="Proteomes" id="UP001500839">
    <property type="component" value="Unassembled WGS sequence"/>
</dbReference>
<keyword evidence="4" id="KW-0408">Iron</keyword>
<accession>A0ABP9CRL8</accession>
<evidence type="ECO:0000256" key="3">
    <source>
        <dbReference type="ARBA" id="ARBA00023002"/>
    </source>
</evidence>
<organism evidence="8 9">
    <name type="scientific">Tomitella cavernea</name>
    <dbReference type="NCBI Taxonomy" id="1387982"/>
    <lineage>
        <taxon>Bacteria</taxon>
        <taxon>Bacillati</taxon>
        <taxon>Actinomycetota</taxon>
        <taxon>Actinomycetes</taxon>
        <taxon>Mycobacteriales</taxon>
        <taxon>Tomitella</taxon>
    </lineage>
</organism>
<dbReference type="InterPro" id="IPR036010">
    <property type="entry name" value="2Fe-2S_ferredoxin-like_sf"/>
</dbReference>
<feature type="region of interest" description="Disordered" evidence="6">
    <location>
        <begin position="1"/>
        <end position="43"/>
    </location>
</feature>
<dbReference type="InterPro" id="IPR002888">
    <property type="entry name" value="2Fe-2S-bd"/>
</dbReference>
<evidence type="ECO:0000313" key="9">
    <source>
        <dbReference type="Proteomes" id="UP001500839"/>
    </source>
</evidence>
<evidence type="ECO:0000256" key="2">
    <source>
        <dbReference type="ARBA" id="ARBA00022723"/>
    </source>
</evidence>
<keyword evidence="2" id="KW-0479">Metal-binding</keyword>
<dbReference type="InterPro" id="IPR012675">
    <property type="entry name" value="Beta-grasp_dom_sf"/>
</dbReference>
<feature type="compositionally biased region" description="Basic and acidic residues" evidence="6">
    <location>
        <begin position="32"/>
        <end position="43"/>
    </location>
</feature>
<comment type="caution">
    <text evidence="8">The sequence shown here is derived from an EMBL/GenBank/DDBJ whole genome shotgun (WGS) entry which is preliminary data.</text>
</comment>
<dbReference type="PANTHER" id="PTHR44379:SF5">
    <property type="entry name" value="OXIDOREDUCTASE WITH IRON-SULFUR SUBUNIT"/>
    <property type="match status" value="1"/>
</dbReference>
<gene>
    <name evidence="8" type="ORF">GCM10023353_21560</name>
</gene>
<keyword evidence="3" id="KW-0560">Oxidoreductase</keyword>
<feature type="domain" description="2Fe-2S ferredoxin-type" evidence="7">
    <location>
        <begin position="51"/>
        <end position="127"/>
    </location>
</feature>